<dbReference type="GO" id="GO:0003677">
    <property type="term" value="F:DNA binding"/>
    <property type="evidence" value="ECO:0007669"/>
    <property type="project" value="InterPro"/>
</dbReference>
<evidence type="ECO:0000259" key="1">
    <source>
        <dbReference type="Pfam" id="PF03869"/>
    </source>
</evidence>
<protein>
    <submittedName>
        <fullName evidence="2">Arc-like DNA binding domain-containing protein</fullName>
    </submittedName>
</protein>
<organism evidence="2 3">
    <name type="scientific">Pseudomonas saponiphila</name>
    <dbReference type="NCBI Taxonomy" id="556534"/>
    <lineage>
        <taxon>Bacteria</taxon>
        <taxon>Pseudomonadati</taxon>
        <taxon>Pseudomonadota</taxon>
        <taxon>Gammaproteobacteria</taxon>
        <taxon>Pseudomonadales</taxon>
        <taxon>Pseudomonadaceae</taxon>
        <taxon>Pseudomonas</taxon>
    </lineage>
</organism>
<dbReference type="Gene3D" id="1.10.1220.10">
    <property type="entry name" value="Met repressor-like"/>
    <property type="match status" value="1"/>
</dbReference>
<name>A0A1H4QYU9_9PSED</name>
<reference evidence="3" key="1">
    <citation type="submission" date="2016-10" db="EMBL/GenBank/DDBJ databases">
        <authorList>
            <person name="Varghese N."/>
            <person name="Submissions S."/>
        </authorList>
    </citation>
    <scope>NUCLEOTIDE SEQUENCE [LARGE SCALE GENOMIC DNA]</scope>
    <source>
        <strain evidence="3">DSM 9751</strain>
    </source>
</reference>
<dbReference type="AlphaFoldDB" id="A0A1H4QYU9"/>
<dbReference type="EMBL" id="FNTJ01000001">
    <property type="protein sequence ID" value="SEC24830.1"/>
    <property type="molecule type" value="Genomic_DNA"/>
</dbReference>
<keyword evidence="3" id="KW-1185">Reference proteome</keyword>
<evidence type="ECO:0000313" key="3">
    <source>
        <dbReference type="Proteomes" id="UP000198982"/>
    </source>
</evidence>
<feature type="domain" description="Arc-like DNA binding" evidence="1">
    <location>
        <begin position="8"/>
        <end position="41"/>
    </location>
</feature>
<sequence length="50" mass="5836">MQSLARTQVRFPCELMDWLKKQAKDQGRSMNAQLVEIIKQAKGEVMNEQK</sequence>
<accession>A0A1H4QYU9</accession>
<dbReference type="InterPro" id="IPR010985">
    <property type="entry name" value="Ribbon_hlx_hlx"/>
</dbReference>
<dbReference type="Pfam" id="PF03869">
    <property type="entry name" value="Arc"/>
    <property type="match status" value="1"/>
</dbReference>
<dbReference type="Proteomes" id="UP000198982">
    <property type="component" value="Unassembled WGS sequence"/>
</dbReference>
<evidence type="ECO:0000313" key="2">
    <source>
        <dbReference type="EMBL" id="SEC24830.1"/>
    </source>
</evidence>
<gene>
    <name evidence="2" type="ORF">SAMN05216178_3971</name>
</gene>
<dbReference type="InterPro" id="IPR005569">
    <property type="entry name" value="Arc_DNA-bd_dom"/>
</dbReference>
<dbReference type="RefSeq" id="WP_092316318.1">
    <property type="nucleotide sequence ID" value="NZ_FNTJ01000001.1"/>
</dbReference>
<dbReference type="InterPro" id="IPR013321">
    <property type="entry name" value="Arc_rbn_hlx_hlx"/>
</dbReference>
<dbReference type="GO" id="GO:0006355">
    <property type="term" value="P:regulation of DNA-templated transcription"/>
    <property type="evidence" value="ECO:0007669"/>
    <property type="project" value="InterPro"/>
</dbReference>
<dbReference type="SUPFAM" id="SSF47598">
    <property type="entry name" value="Ribbon-helix-helix"/>
    <property type="match status" value="1"/>
</dbReference>
<proteinExistence type="predicted"/>